<sequence length="648" mass="71634">MSLKDQVIALSGKFTSMTRAEATERIQEAGGSVSSSVTKATTVLVTSAGDNSKKYKDAVAAGIEIWMEDKLAATLNGISSLNDQVVAISGKLSTMTRAEATNYVQQAGGSVSSSVTKKTTILVAADGINGKKAQSASAQGVTVWTEDQFLNAIGQTTTSTDVKEEEELVVEETKPGSKKRAAKAPKKASKKAKKSVKEEEEEEDDFEDEEEMKPEPKSEPVKTESTGERRAARRPDRHLDSRAHFEIVDDYMTDLMQTNIGNNNNKFYIIQLLQSTSDKTYYVFTRWGRLGEVGQQNLKSFGHSLDKACAQFEKKFRDKTKNDWHQRHAFVKYDFQYQLVELDASETGEGGGDADAAMGKLSQSQIEKGQGVLARLKVALTGKTSGSVLAQLSGEYYSLIPTLSGRQRPPPLNTIALVEEKEALLDFWLRMGFDDMEEQDNLAPIEGIMELPLPENLAAAAGNICHSSAVKQCQSRGNELVSSNAGAPVKAMDKDLYGSIVLYTGNWIYSELNSTLRSENRSAVKRYFKYLRLFLQAMEHMPKKNQYLWRGISVDLFDQYEEGKVITWWGVSSCTSDENVARGFMNSCGGNCTLLRVRCQTAMDISVLSMYPNEKECLLAPGTQLKVLSRKRNGRIAEIEIEEVGRCI</sequence>
<evidence type="ECO:0000256" key="4">
    <source>
        <dbReference type="ARBA" id="ARBA00022679"/>
    </source>
</evidence>
<feature type="compositionally biased region" description="Acidic residues" evidence="12">
    <location>
        <begin position="198"/>
        <end position="212"/>
    </location>
</feature>
<dbReference type="CDD" id="cd17748">
    <property type="entry name" value="BRCT_DNA_ligase_like"/>
    <property type="match status" value="2"/>
</dbReference>
<comment type="similarity">
    <text evidence="8">Belongs to the ARTD/PARP family.</text>
</comment>
<proteinExistence type="inferred from homology"/>
<dbReference type="InterPro" id="IPR000768">
    <property type="entry name" value="ART"/>
</dbReference>
<evidence type="ECO:0000313" key="16">
    <source>
        <dbReference type="EMBL" id="OQR88785.1"/>
    </source>
</evidence>
<evidence type="ECO:0000256" key="5">
    <source>
        <dbReference type="ARBA" id="ARBA00022695"/>
    </source>
</evidence>
<evidence type="ECO:0000256" key="7">
    <source>
        <dbReference type="ARBA" id="ARBA00023242"/>
    </source>
</evidence>
<feature type="domain" description="PARP alpha-helical" evidence="14">
    <location>
        <begin position="320"/>
        <end position="439"/>
    </location>
</feature>
<dbReference type="SUPFAM" id="SSF47587">
    <property type="entry name" value="Domain of poly(ADP-ribose) polymerase"/>
    <property type="match status" value="1"/>
</dbReference>
<dbReference type="GO" id="GO:0016779">
    <property type="term" value="F:nucleotidyltransferase activity"/>
    <property type="evidence" value="ECO:0007669"/>
    <property type="project" value="UniProtKB-KW"/>
</dbReference>
<comment type="subcellular location">
    <subcellularLocation>
        <location evidence="1">Nucleus</location>
    </subcellularLocation>
</comment>
<evidence type="ECO:0000313" key="17">
    <source>
        <dbReference type="Proteomes" id="UP000243217"/>
    </source>
</evidence>
<name>A0A1V9YSP8_9STRA</name>
<keyword evidence="17" id="KW-1185">Reference proteome</keyword>
<dbReference type="InterPro" id="IPR004102">
    <property type="entry name" value="Poly(ADP-ribose)pol_reg_dom"/>
</dbReference>
<dbReference type="InterPro" id="IPR001357">
    <property type="entry name" value="BRCT_dom"/>
</dbReference>
<evidence type="ECO:0000259" key="15">
    <source>
        <dbReference type="PROSITE" id="PS51977"/>
    </source>
</evidence>
<dbReference type="PROSITE" id="PS51060">
    <property type="entry name" value="PARP_ALPHA_HD"/>
    <property type="match status" value="1"/>
</dbReference>
<evidence type="ECO:0000259" key="13">
    <source>
        <dbReference type="PROSITE" id="PS50172"/>
    </source>
</evidence>
<evidence type="ECO:0000256" key="6">
    <source>
        <dbReference type="ARBA" id="ARBA00023027"/>
    </source>
</evidence>
<dbReference type="SMART" id="SM00292">
    <property type="entry name" value="BRCT"/>
    <property type="match status" value="2"/>
</dbReference>
<feature type="domain" description="WGR" evidence="15">
    <location>
        <begin position="244"/>
        <end position="337"/>
    </location>
</feature>
<dbReference type="GO" id="GO:0005730">
    <property type="term" value="C:nucleolus"/>
    <property type="evidence" value="ECO:0007669"/>
    <property type="project" value="TreeGrafter"/>
</dbReference>
<dbReference type="SUPFAM" id="SSF52113">
    <property type="entry name" value="BRCT domain"/>
    <property type="match status" value="2"/>
</dbReference>
<dbReference type="GO" id="GO:0006302">
    <property type="term" value="P:double-strand break repair"/>
    <property type="evidence" value="ECO:0007669"/>
    <property type="project" value="TreeGrafter"/>
</dbReference>
<dbReference type="PANTHER" id="PTHR10459:SF60">
    <property type="entry name" value="POLY [ADP-RIBOSE] POLYMERASE 2"/>
    <property type="match status" value="1"/>
</dbReference>
<evidence type="ECO:0000256" key="2">
    <source>
        <dbReference type="ARBA" id="ARBA00009558"/>
    </source>
</evidence>
<dbReference type="GO" id="GO:0003950">
    <property type="term" value="F:NAD+ poly-ADP-ribosyltransferase activity"/>
    <property type="evidence" value="ECO:0007669"/>
    <property type="project" value="UniProtKB-EC"/>
</dbReference>
<dbReference type="SUPFAM" id="SSF56399">
    <property type="entry name" value="ADP-ribosylation"/>
    <property type="match status" value="1"/>
</dbReference>
<gene>
    <name evidence="16" type="ORF">THRCLA_10104</name>
</gene>
<keyword evidence="4 11" id="KW-0808">Transferase</keyword>
<dbReference type="SUPFAM" id="SSF142921">
    <property type="entry name" value="WGR domain-like"/>
    <property type="match status" value="1"/>
</dbReference>
<evidence type="ECO:0000259" key="14">
    <source>
        <dbReference type="PROSITE" id="PS51060"/>
    </source>
</evidence>
<evidence type="ECO:0000256" key="9">
    <source>
        <dbReference type="ARBA" id="ARBA00033987"/>
    </source>
</evidence>
<dbReference type="InterPro" id="IPR050800">
    <property type="entry name" value="ARTD/PARP"/>
</dbReference>
<dbReference type="OrthoDB" id="76871at2759"/>
<dbReference type="FunFam" id="2.20.140.10:FF:000001">
    <property type="entry name" value="Poly [ADP-ribose] polymerase"/>
    <property type="match status" value="1"/>
</dbReference>
<dbReference type="EMBL" id="JNBS01003014">
    <property type="protein sequence ID" value="OQR88785.1"/>
    <property type="molecule type" value="Genomic_DNA"/>
</dbReference>
<keyword evidence="7" id="KW-0539">Nucleus</keyword>
<reference evidence="16 17" key="1">
    <citation type="journal article" date="2014" name="Genome Biol. Evol.">
        <title>The secreted proteins of Achlya hypogyna and Thraustotheca clavata identify the ancestral oomycete secretome and reveal gene acquisitions by horizontal gene transfer.</title>
        <authorList>
            <person name="Misner I."/>
            <person name="Blouin N."/>
            <person name="Leonard G."/>
            <person name="Richards T.A."/>
            <person name="Lane C.E."/>
        </authorList>
    </citation>
    <scope>NUCLEOTIDE SEQUENCE [LARGE SCALE GENOMIC DNA]</scope>
    <source>
        <strain evidence="16 17">ATCC 34112</strain>
    </source>
</reference>
<evidence type="ECO:0000256" key="1">
    <source>
        <dbReference type="ARBA" id="ARBA00004123"/>
    </source>
</evidence>
<keyword evidence="11" id="KW-0521">NADP</keyword>
<dbReference type="InterPro" id="IPR036930">
    <property type="entry name" value="WGR_dom_sf"/>
</dbReference>
<dbReference type="Pfam" id="PF00533">
    <property type="entry name" value="BRCT"/>
    <property type="match status" value="2"/>
</dbReference>
<dbReference type="EC" id="2.4.2.31" evidence="11"/>
<dbReference type="Pfam" id="PF01129">
    <property type="entry name" value="ART"/>
    <property type="match status" value="1"/>
</dbReference>
<dbReference type="PANTHER" id="PTHR10459">
    <property type="entry name" value="DNA LIGASE"/>
    <property type="match status" value="1"/>
</dbReference>
<accession>A0A1V9YSP8</accession>
<comment type="catalytic activity">
    <reaction evidence="9">
        <text>NAD(+) + (ADP-D-ribosyl)n-acceptor = nicotinamide + (ADP-D-ribosyl)n+1-acceptor + H(+).</text>
        <dbReference type="EC" id="2.4.2.30"/>
    </reaction>
</comment>
<evidence type="ECO:0000256" key="10">
    <source>
        <dbReference type="ARBA" id="ARBA00047597"/>
    </source>
</evidence>
<dbReference type="Proteomes" id="UP000243217">
    <property type="component" value="Unassembled WGS sequence"/>
</dbReference>
<dbReference type="STRING" id="74557.A0A1V9YSP8"/>
<protein>
    <recommendedName>
        <fullName evidence="11">NAD(P)(+)--arginine ADP-ribosyltransferase</fullName>
        <ecNumber evidence="11">2.4.2.31</ecNumber>
    </recommendedName>
    <alternativeName>
        <fullName evidence="11">Mono(ADP-ribosyl)transferase</fullName>
    </alternativeName>
</protein>
<dbReference type="Pfam" id="PF05406">
    <property type="entry name" value="WGR"/>
    <property type="match status" value="1"/>
</dbReference>
<dbReference type="Gene3D" id="3.90.176.10">
    <property type="entry name" value="Toxin ADP-ribosyltransferase, Chain A, domain 1"/>
    <property type="match status" value="1"/>
</dbReference>
<keyword evidence="6 11" id="KW-0520">NAD</keyword>
<feature type="domain" description="BRCT" evidence="13">
    <location>
        <begin position="1"/>
        <end position="56"/>
    </location>
</feature>
<evidence type="ECO:0000256" key="12">
    <source>
        <dbReference type="SAM" id="MobiDB-lite"/>
    </source>
</evidence>
<dbReference type="InterPro" id="IPR036420">
    <property type="entry name" value="BRCT_dom_sf"/>
</dbReference>
<feature type="compositionally biased region" description="Basic residues" evidence="12">
    <location>
        <begin position="176"/>
        <end position="194"/>
    </location>
</feature>
<dbReference type="AlphaFoldDB" id="A0A1V9YSP8"/>
<evidence type="ECO:0000256" key="3">
    <source>
        <dbReference type="ARBA" id="ARBA00022676"/>
    </source>
</evidence>
<dbReference type="PROSITE" id="PS50172">
    <property type="entry name" value="BRCT"/>
    <property type="match status" value="2"/>
</dbReference>
<comment type="caution">
    <text evidence="16">The sequence shown here is derived from an EMBL/GenBank/DDBJ whole genome shotgun (WGS) entry which is preliminary data.</text>
</comment>
<dbReference type="SMART" id="SM00773">
    <property type="entry name" value="WGR"/>
    <property type="match status" value="1"/>
</dbReference>
<dbReference type="PROSITE" id="PS51996">
    <property type="entry name" value="TR_MART"/>
    <property type="match status" value="1"/>
</dbReference>
<organism evidence="16 17">
    <name type="scientific">Thraustotheca clavata</name>
    <dbReference type="NCBI Taxonomy" id="74557"/>
    <lineage>
        <taxon>Eukaryota</taxon>
        <taxon>Sar</taxon>
        <taxon>Stramenopiles</taxon>
        <taxon>Oomycota</taxon>
        <taxon>Saprolegniomycetes</taxon>
        <taxon>Saprolegniales</taxon>
        <taxon>Achlyaceae</taxon>
        <taxon>Thraustotheca</taxon>
    </lineage>
</organism>
<feature type="compositionally biased region" description="Basic and acidic residues" evidence="12">
    <location>
        <begin position="213"/>
        <end position="238"/>
    </location>
</feature>
<evidence type="ECO:0000256" key="8">
    <source>
        <dbReference type="ARBA" id="ARBA00024347"/>
    </source>
</evidence>
<dbReference type="InterPro" id="IPR036616">
    <property type="entry name" value="Poly(ADP-ribose)pol_reg_dom_sf"/>
</dbReference>
<evidence type="ECO:0000256" key="11">
    <source>
        <dbReference type="RuleBase" id="RU361228"/>
    </source>
</evidence>
<comment type="catalytic activity">
    <reaction evidence="10 11">
        <text>L-arginyl-[protein] + NAD(+) = N(omega)-(ADP-D-ribosyl)-L-arginyl-[protein] + nicotinamide + H(+)</text>
        <dbReference type="Rhea" id="RHEA:19149"/>
        <dbReference type="Rhea" id="RHEA-COMP:10532"/>
        <dbReference type="Rhea" id="RHEA-COMP:15087"/>
        <dbReference type="ChEBI" id="CHEBI:15378"/>
        <dbReference type="ChEBI" id="CHEBI:17154"/>
        <dbReference type="ChEBI" id="CHEBI:29965"/>
        <dbReference type="ChEBI" id="CHEBI:57540"/>
        <dbReference type="ChEBI" id="CHEBI:142554"/>
        <dbReference type="EC" id="2.4.2.31"/>
    </reaction>
</comment>
<dbReference type="GO" id="GO:0106274">
    <property type="term" value="F:NAD+-protein-arginine ADP-ribosyltransferase activity"/>
    <property type="evidence" value="ECO:0007669"/>
    <property type="project" value="UniProtKB-EC"/>
</dbReference>
<dbReference type="Pfam" id="PF02877">
    <property type="entry name" value="PARP_reg"/>
    <property type="match status" value="1"/>
</dbReference>
<comment type="similarity">
    <text evidence="2 11">Belongs to the Arg-specific ADP-ribosyltransferase family.</text>
</comment>
<dbReference type="Gene3D" id="2.20.140.10">
    <property type="entry name" value="WGR domain"/>
    <property type="match status" value="1"/>
</dbReference>
<dbReference type="GO" id="GO:0070212">
    <property type="term" value="P:protein poly-ADP-ribosylation"/>
    <property type="evidence" value="ECO:0007669"/>
    <property type="project" value="TreeGrafter"/>
</dbReference>
<dbReference type="PROSITE" id="PS51977">
    <property type="entry name" value="WGR"/>
    <property type="match status" value="1"/>
</dbReference>
<feature type="region of interest" description="Disordered" evidence="12">
    <location>
        <begin position="155"/>
        <end position="238"/>
    </location>
</feature>
<dbReference type="Gene3D" id="1.20.142.10">
    <property type="entry name" value="Poly(ADP-ribose) polymerase, regulatory domain"/>
    <property type="match status" value="1"/>
</dbReference>
<keyword evidence="5" id="KW-0548">Nucleotidyltransferase</keyword>
<dbReference type="InterPro" id="IPR008893">
    <property type="entry name" value="WGR_domain"/>
</dbReference>
<feature type="domain" description="BRCT" evidence="13">
    <location>
        <begin position="76"/>
        <end position="126"/>
    </location>
</feature>
<dbReference type="Gene3D" id="3.40.50.10190">
    <property type="entry name" value="BRCT domain"/>
    <property type="match status" value="2"/>
</dbReference>
<keyword evidence="3 11" id="KW-0328">Glycosyltransferase</keyword>